<evidence type="ECO:0000313" key="2">
    <source>
        <dbReference type="Proteomes" id="UP001060085"/>
    </source>
</evidence>
<proteinExistence type="predicted"/>
<gene>
    <name evidence="1" type="ORF">M9H77_26092</name>
</gene>
<dbReference type="Proteomes" id="UP001060085">
    <property type="component" value="Linkage Group LG06"/>
</dbReference>
<accession>A0ACC0AAT4</accession>
<organism evidence="1 2">
    <name type="scientific">Catharanthus roseus</name>
    <name type="common">Madagascar periwinkle</name>
    <name type="synonym">Vinca rosea</name>
    <dbReference type="NCBI Taxonomy" id="4058"/>
    <lineage>
        <taxon>Eukaryota</taxon>
        <taxon>Viridiplantae</taxon>
        <taxon>Streptophyta</taxon>
        <taxon>Embryophyta</taxon>
        <taxon>Tracheophyta</taxon>
        <taxon>Spermatophyta</taxon>
        <taxon>Magnoliopsida</taxon>
        <taxon>eudicotyledons</taxon>
        <taxon>Gunneridae</taxon>
        <taxon>Pentapetalae</taxon>
        <taxon>asterids</taxon>
        <taxon>lamiids</taxon>
        <taxon>Gentianales</taxon>
        <taxon>Apocynaceae</taxon>
        <taxon>Rauvolfioideae</taxon>
        <taxon>Vinceae</taxon>
        <taxon>Catharanthinae</taxon>
        <taxon>Catharanthus</taxon>
    </lineage>
</organism>
<evidence type="ECO:0000313" key="1">
    <source>
        <dbReference type="EMBL" id="KAI5657299.1"/>
    </source>
</evidence>
<name>A0ACC0AAT4_CATRO</name>
<keyword evidence="2" id="KW-1185">Reference proteome</keyword>
<dbReference type="EMBL" id="CM044706">
    <property type="protein sequence ID" value="KAI5657299.1"/>
    <property type="molecule type" value="Genomic_DNA"/>
</dbReference>
<reference evidence="2" key="1">
    <citation type="journal article" date="2023" name="Nat. Plants">
        <title>Single-cell RNA sequencing provides a high-resolution roadmap for understanding the multicellular compartmentation of specialized metabolism.</title>
        <authorList>
            <person name="Sun S."/>
            <person name="Shen X."/>
            <person name="Li Y."/>
            <person name="Li Y."/>
            <person name="Wang S."/>
            <person name="Li R."/>
            <person name="Zhang H."/>
            <person name="Shen G."/>
            <person name="Guo B."/>
            <person name="Wei J."/>
            <person name="Xu J."/>
            <person name="St-Pierre B."/>
            <person name="Chen S."/>
            <person name="Sun C."/>
        </authorList>
    </citation>
    <scope>NUCLEOTIDE SEQUENCE [LARGE SCALE GENOMIC DNA]</scope>
</reference>
<sequence>MASFWSTVFLLYAVLIFLISIQITFGSSRCYKSIISFGDSLADTGNLLSLETPDHPARSKLPPYGKSFFGHPTGRFSDGRLVIDFIAESLGLPLVSPYFEGANVRRRDFGDGVNYAVAGATALEDSFFQKRGIRVRSTNVSLGSQVDWFKEMFASLCQKSSDCKEFLRNSLILMGEIGGNDYNHALLDGRSIKEVRTFVPFVVGTIASAIKELIELGAVTLIVPGDLPIGCSAAYLTYFRSSNKLDYDPAGCLKWLNKFSKYHNQMLQKEIKSLRKIHSHANIIYADYYGAAAQIYRSPIKLGIKWTLKACCGGGGPYNYNASALCGYQSTTCCVDPLLHACWDGLHLTEAAYRVIARGLIQGPYANPPMNNACILSTPSGNSGPVFLG</sequence>
<comment type="caution">
    <text evidence="1">The sequence shown here is derived from an EMBL/GenBank/DDBJ whole genome shotgun (WGS) entry which is preliminary data.</text>
</comment>
<protein>
    <submittedName>
        <fullName evidence="1">Uncharacterized protein</fullName>
    </submittedName>
</protein>